<dbReference type="KEGG" id="dmr:Deima_2947"/>
<dbReference type="STRING" id="709986.Deima_2947"/>
<dbReference type="InterPro" id="IPR016161">
    <property type="entry name" value="Ald_DH/histidinol_DH"/>
</dbReference>
<evidence type="ECO:0000313" key="4">
    <source>
        <dbReference type="Proteomes" id="UP000008635"/>
    </source>
</evidence>
<dbReference type="InterPro" id="IPR016163">
    <property type="entry name" value="Ald_DH_C"/>
</dbReference>
<name>E8UBY7_DEIML</name>
<dbReference type="AlphaFoldDB" id="E8UBY7"/>
<evidence type="ECO:0000259" key="2">
    <source>
        <dbReference type="Pfam" id="PF00171"/>
    </source>
</evidence>
<evidence type="ECO:0000256" key="1">
    <source>
        <dbReference type="ARBA" id="ARBA00023002"/>
    </source>
</evidence>
<dbReference type="EC" id="1.2.1.3" evidence="3"/>
<gene>
    <name evidence="3" type="ordered locus">Deima_2947</name>
</gene>
<proteinExistence type="predicted"/>
<feature type="domain" description="Aldehyde dehydrogenase" evidence="2">
    <location>
        <begin position="53"/>
        <end position="492"/>
    </location>
</feature>
<evidence type="ECO:0000313" key="3">
    <source>
        <dbReference type="EMBL" id="ADV68576.1"/>
    </source>
</evidence>
<sequence>MTHSAPTRTARRIPEASTWAALYARAQALAPDALGADGHVRNLTHGRWQATGEPRRTVSPVDGAALASLPMLSAADARAAVEAAAQEHATWSTVPLDERRARVADAVNRIEAQRDLLAQLLIWEIGKPYRQALTSVDRTVSGVRWYLEHIDEMLTGRAPLGLISNIASWNYPLSVLVHAMLVQALAGNAVIAKTPTDGGLVALTLAVALAREAGLPFSLVSGSGAQLSEALVRHPDVAALAYVGGKSNGRDIAAALVDRSKRYMLEMEGVNAYGVWDFSDWALLEQHLKKGYEYGKQRCTAYARFVVQRALFPQFLETYLRVAPTLTVGHPLLATEDGQLPDVDFGPLINAQKVEELQARIEEATTRGAVPIYAGTLDPANFLPGQDVRAYIAPTALLAPPRGTALYHAEPFGPVDTFVLVDSVDDLITEMNVSNGNLVATIATDDARVADEVFARSRAYKVGHNVLRSRGDREETFGGLGESWTGAFVGGALLVQAVTVGQPGERLAGNFPEYSLLPGRARRP</sequence>
<keyword evidence="4" id="KW-1185">Reference proteome</keyword>
<dbReference type="InterPro" id="IPR015590">
    <property type="entry name" value="Aldehyde_DH_dom"/>
</dbReference>
<keyword evidence="1 3" id="KW-0560">Oxidoreductase</keyword>
<organism evidence="3 4">
    <name type="scientific">Deinococcus maricopensis (strain DSM 21211 / LMG 22137 / NRRL B-23946 / LB-34)</name>
    <dbReference type="NCBI Taxonomy" id="709986"/>
    <lineage>
        <taxon>Bacteria</taxon>
        <taxon>Thermotogati</taxon>
        <taxon>Deinococcota</taxon>
        <taxon>Deinococci</taxon>
        <taxon>Deinococcales</taxon>
        <taxon>Deinococcaceae</taxon>
        <taxon>Deinococcus</taxon>
    </lineage>
</organism>
<dbReference type="RefSeq" id="WP_013558079.1">
    <property type="nucleotide sequence ID" value="NC_014958.1"/>
</dbReference>
<dbReference type="SUPFAM" id="SSF53720">
    <property type="entry name" value="ALDH-like"/>
    <property type="match status" value="1"/>
</dbReference>
<protein>
    <submittedName>
        <fullName evidence="3">Aldehyde dehydrogenase (NAD(+))</fullName>
        <ecNumber evidence="3">1.2.1.3</ecNumber>
    </submittedName>
</protein>
<dbReference type="Pfam" id="PF00171">
    <property type="entry name" value="Aldedh"/>
    <property type="match status" value="1"/>
</dbReference>
<dbReference type="EMBL" id="CP002454">
    <property type="protein sequence ID" value="ADV68576.1"/>
    <property type="molecule type" value="Genomic_DNA"/>
</dbReference>
<reference evidence="3 4" key="1">
    <citation type="journal article" date="2011" name="Stand. Genomic Sci.">
        <title>Complete genome sequence of Deinococcus maricopensis type strain (LB-34).</title>
        <authorList>
            <person name="Pukall R."/>
            <person name="Zeytun A."/>
            <person name="Lucas S."/>
            <person name="Lapidus A."/>
            <person name="Hammon N."/>
            <person name="Deshpande S."/>
            <person name="Nolan M."/>
            <person name="Cheng J.F."/>
            <person name="Pitluck S."/>
            <person name="Liolios K."/>
            <person name="Pagani I."/>
            <person name="Mikhailova N."/>
            <person name="Ivanova N."/>
            <person name="Mavromatis K."/>
            <person name="Pati A."/>
            <person name="Tapia R."/>
            <person name="Han C."/>
            <person name="Goodwin L."/>
            <person name="Chen A."/>
            <person name="Palaniappan K."/>
            <person name="Land M."/>
            <person name="Hauser L."/>
            <person name="Chang Y.J."/>
            <person name="Jeffries C.D."/>
            <person name="Brambilla E.M."/>
            <person name="Rohde M."/>
            <person name="Goker M."/>
            <person name="Detter J.C."/>
            <person name="Woyke T."/>
            <person name="Bristow J."/>
            <person name="Eisen J.A."/>
            <person name="Markowitz V."/>
            <person name="Hugenholtz P."/>
            <person name="Kyrpides N.C."/>
            <person name="Klenk H.P."/>
        </authorList>
    </citation>
    <scope>NUCLEOTIDE SEQUENCE [LARGE SCALE GENOMIC DNA]</scope>
    <source>
        <strain evidence="4">DSM 21211 / LMG 22137 / NRRL B-23946 / LB-34</strain>
    </source>
</reference>
<dbReference type="InterPro" id="IPR016162">
    <property type="entry name" value="Ald_DH_N"/>
</dbReference>
<dbReference type="eggNOG" id="COG1012">
    <property type="taxonomic scope" value="Bacteria"/>
</dbReference>
<dbReference type="Gene3D" id="3.40.309.10">
    <property type="entry name" value="Aldehyde Dehydrogenase, Chain A, domain 2"/>
    <property type="match status" value="1"/>
</dbReference>
<dbReference type="HOGENOM" id="CLU_005391_7_0_0"/>
<dbReference type="GO" id="GO:0004029">
    <property type="term" value="F:aldehyde dehydrogenase (NAD+) activity"/>
    <property type="evidence" value="ECO:0007669"/>
    <property type="project" value="UniProtKB-EC"/>
</dbReference>
<dbReference type="PANTHER" id="PTHR11699">
    <property type="entry name" value="ALDEHYDE DEHYDROGENASE-RELATED"/>
    <property type="match status" value="1"/>
</dbReference>
<dbReference type="Proteomes" id="UP000008635">
    <property type="component" value="Chromosome"/>
</dbReference>
<reference evidence="4" key="2">
    <citation type="submission" date="2011-01" db="EMBL/GenBank/DDBJ databases">
        <title>The complete genome of Deinococcus maricopensis DSM 21211.</title>
        <authorList>
            <consortium name="US DOE Joint Genome Institute (JGI-PGF)"/>
            <person name="Lucas S."/>
            <person name="Copeland A."/>
            <person name="Lapidus A."/>
            <person name="Goodwin L."/>
            <person name="Pitluck S."/>
            <person name="Kyrpides N."/>
            <person name="Mavromatis K."/>
            <person name="Pagani I."/>
            <person name="Ivanova N."/>
            <person name="Ovchinnikova G."/>
            <person name="Zeytun A."/>
            <person name="Detter J.C."/>
            <person name="Han C."/>
            <person name="Land M."/>
            <person name="Hauser L."/>
            <person name="Markowitz V."/>
            <person name="Cheng J.-F."/>
            <person name="Hugenholtz P."/>
            <person name="Woyke T."/>
            <person name="Wu D."/>
            <person name="Pukall R."/>
            <person name="Gehrich-Schroeter G."/>
            <person name="Brambilla E."/>
            <person name="Klenk H.-P."/>
            <person name="Eisen J.A."/>
        </authorList>
    </citation>
    <scope>NUCLEOTIDE SEQUENCE [LARGE SCALE GENOMIC DNA]</scope>
    <source>
        <strain evidence="4">DSM 21211 / LMG 22137 / NRRL B-23946 / LB-34</strain>
    </source>
</reference>
<accession>E8UBY7</accession>
<dbReference type="Gene3D" id="3.40.605.10">
    <property type="entry name" value="Aldehyde Dehydrogenase, Chain A, domain 1"/>
    <property type="match status" value="1"/>
</dbReference>